<proteinExistence type="predicted"/>
<dbReference type="GeneID" id="64594359"/>
<protein>
    <submittedName>
        <fullName evidence="1">Uncharacterized protein</fullName>
    </submittedName>
</protein>
<gene>
    <name evidence="1" type="ORF">HD556DRAFT_1311947</name>
</gene>
<evidence type="ECO:0000313" key="1">
    <source>
        <dbReference type="EMBL" id="KAG1788528.1"/>
    </source>
</evidence>
<dbReference type="RefSeq" id="XP_041155726.1">
    <property type="nucleotide sequence ID" value="XM_041300595.1"/>
</dbReference>
<dbReference type="EMBL" id="JABBWE010000067">
    <property type="protein sequence ID" value="KAG1788528.1"/>
    <property type="molecule type" value="Genomic_DNA"/>
</dbReference>
<dbReference type="Proteomes" id="UP000719766">
    <property type="component" value="Unassembled WGS sequence"/>
</dbReference>
<dbReference type="OrthoDB" id="2686389at2759"/>
<evidence type="ECO:0000313" key="2">
    <source>
        <dbReference type="Proteomes" id="UP000719766"/>
    </source>
</evidence>
<keyword evidence="2" id="KW-1185">Reference proteome</keyword>
<sequence length="114" mass="13236">MDQVRDNASTNTIQQVFDENVVNNVQQQDGALPPGFTITTSAMALWDYAQTIVQDEQERAQNRHHVARPPHPPIPMSRRNRCILTLILEEKRDNLKQLWKELNEIELFLGLEFV</sequence>
<dbReference type="AlphaFoldDB" id="A0A9P7AFQ7"/>
<comment type="caution">
    <text evidence="1">The sequence shown here is derived from an EMBL/GenBank/DDBJ whole genome shotgun (WGS) entry which is preliminary data.</text>
</comment>
<organism evidence="1 2">
    <name type="scientific">Suillus plorans</name>
    <dbReference type="NCBI Taxonomy" id="116603"/>
    <lineage>
        <taxon>Eukaryota</taxon>
        <taxon>Fungi</taxon>
        <taxon>Dikarya</taxon>
        <taxon>Basidiomycota</taxon>
        <taxon>Agaricomycotina</taxon>
        <taxon>Agaricomycetes</taxon>
        <taxon>Agaricomycetidae</taxon>
        <taxon>Boletales</taxon>
        <taxon>Suillineae</taxon>
        <taxon>Suillaceae</taxon>
        <taxon>Suillus</taxon>
    </lineage>
</organism>
<reference evidence="1" key="1">
    <citation type="journal article" date="2020" name="New Phytol.">
        <title>Comparative genomics reveals dynamic genome evolution in host specialist ectomycorrhizal fungi.</title>
        <authorList>
            <person name="Lofgren L.A."/>
            <person name="Nguyen N.H."/>
            <person name="Vilgalys R."/>
            <person name="Ruytinx J."/>
            <person name="Liao H.L."/>
            <person name="Branco S."/>
            <person name="Kuo A."/>
            <person name="LaButti K."/>
            <person name="Lipzen A."/>
            <person name="Andreopoulos W."/>
            <person name="Pangilinan J."/>
            <person name="Riley R."/>
            <person name="Hundley H."/>
            <person name="Na H."/>
            <person name="Barry K."/>
            <person name="Grigoriev I.V."/>
            <person name="Stajich J.E."/>
            <person name="Kennedy P.G."/>
        </authorList>
    </citation>
    <scope>NUCLEOTIDE SEQUENCE</scope>
    <source>
        <strain evidence="1">S12</strain>
    </source>
</reference>
<accession>A0A9P7AFQ7</accession>
<name>A0A9P7AFQ7_9AGAM</name>